<dbReference type="PANTHER" id="PTHR30032:SF4">
    <property type="entry name" value="AMIDASE ENHANCER"/>
    <property type="match status" value="1"/>
</dbReference>
<reference evidence="2 3" key="1">
    <citation type="submission" date="2019-12" db="EMBL/GenBank/DDBJ databases">
        <title>Whole-genome analyses of novel actinobacteria.</title>
        <authorList>
            <person name="Sahin N."/>
            <person name="Saygin H."/>
        </authorList>
    </citation>
    <scope>NUCLEOTIDE SEQUENCE [LARGE SCALE GENOMIC DNA]</scope>
    <source>
        <strain evidence="2 3">KC615</strain>
    </source>
</reference>
<dbReference type="InterPro" id="IPR051922">
    <property type="entry name" value="Bact_Sporulation_Assoc"/>
</dbReference>
<dbReference type="NCBIfam" id="TIGR02669">
    <property type="entry name" value="SpoIID_LytB"/>
    <property type="match status" value="1"/>
</dbReference>
<evidence type="ECO:0000259" key="1">
    <source>
        <dbReference type="Pfam" id="PF08486"/>
    </source>
</evidence>
<dbReference type="InterPro" id="IPR013486">
    <property type="entry name" value="SpoIID/LytB"/>
</dbReference>
<comment type="caution">
    <text evidence="2">The sequence shown here is derived from an EMBL/GenBank/DDBJ whole genome shotgun (WGS) entry which is preliminary data.</text>
</comment>
<evidence type="ECO:0000313" key="3">
    <source>
        <dbReference type="Proteomes" id="UP000430692"/>
    </source>
</evidence>
<accession>A0A6I4VSH3</accession>
<dbReference type="GO" id="GO:0030435">
    <property type="term" value="P:sporulation resulting in formation of a cellular spore"/>
    <property type="evidence" value="ECO:0007669"/>
    <property type="project" value="InterPro"/>
</dbReference>
<dbReference type="NCBIfam" id="TIGR02870">
    <property type="entry name" value="spore_II_D"/>
    <property type="match status" value="1"/>
</dbReference>
<feature type="domain" description="Sporulation stage II protein D amidase enhancer LytB N-terminal" evidence="1">
    <location>
        <begin position="66"/>
        <end position="160"/>
    </location>
</feature>
<sequence>MSQNCRKLGLLCTLFLVLPLCIVLIPVVLVDFQNSGVFVDALSSRNKKDATEQSNIKVRVAFSNQQTTITVPLEAYVRGVVAAEMPADFELESLRAQAMAARTYIYSRVKNNQATVTGTVKDQVYATDEMLKKKWGIQYQQNLAKVNTAVRSTNGKIITYQNKPIYAAFFSTSNGYTENSEDYFKQPYPYLRSVSSAWDKQSPKFIKTKTLSIVSIVNKLEKYTGQKLSATALSKSGSIKIINKTIGKRILQIKIGDRVFTGRQVREALGLASSDFSWKQRGSRITFTTYGFGHGVGMSQWGANLLAKQGKTAEEIIAHYYQKVQIKNIKN</sequence>
<evidence type="ECO:0000313" key="2">
    <source>
        <dbReference type="EMBL" id="MXQ52866.1"/>
    </source>
</evidence>
<dbReference type="GO" id="GO:0030288">
    <property type="term" value="C:outer membrane-bounded periplasmic space"/>
    <property type="evidence" value="ECO:0007669"/>
    <property type="project" value="TreeGrafter"/>
</dbReference>
<protein>
    <submittedName>
        <fullName evidence="2">Stage II sporulation protein D</fullName>
    </submittedName>
</protein>
<dbReference type="PANTHER" id="PTHR30032">
    <property type="entry name" value="N-ACETYLMURAMOYL-L-ALANINE AMIDASE-RELATED"/>
    <property type="match status" value="1"/>
</dbReference>
<dbReference type="Proteomes" id="UP000430692">
    <property type="component" value="Unassembled WGS sequence"/>
</dbReference>
<dbReference type="EMBL" id="WUUL01000002">
    <property type="protein sequence ID" value="MXQ52866.1"/>
    <property type="molecule type" value="Genomic_DNA"/>
</dbReference>
<dbReference type="InterPro" id="IPR013693">
    <property type="entry name" value="SpoIID/LytB_N"/>
</dbReference>
<organism evidence="2 3">
    <name type="scientific">Shimazuella alba</name>
    <dbReference type="NCBI Taxonomy" id="2690964"/>
    <lineage>
        <taxon>Bacteria</taxon>
        <taxon>Bacillati</taxon>
        <taxon>Bacillota</taxon>
        <taxon>Bacilli</taxon>
        <taxon>Bacillales</taxon>
        <taxon>Thermoactinomycetaceae</taxon>
        <taxon>Shimazuella</taxon>
    </lineage>
</organism>
<gene>
    <name evidence="2" type="primary">spoIID</name>
    <name evidence="2" type="ORF">GSM42_03785</name>
</gene>
<keyword evidence="3" id="KW-1185">Reference proteome</keyword>
<dbReference type="Pfam" id="PF08486">
    <property type="entry name" value="SpoIID"/>
    <property type="match status" value="1"/>
</dbReference>
<dbReference type="RefSeq" id="WP_160800192.1">
    <property type="nucleotide sequence ID" value="NZ_WUUL01000002.1"/>
</dbReference>
<dbReference type="InterPro" id="IPR014225">
    <property type="entry name" value="Spore_II_D_firmicutes"/>
</dbReference>
<proteinExistence type="predicted"/>
<name>A0A6I4VSH3_9BACL</name>
<dbReference type="AlphaFoldDB" id="A0A6I4VSH3"/>